<dbReference type="OrthoDB" id="3193718at2759"/>
<sequence length="222" mass="25090">MGNSTTDINISLEPHLVASLRDIYPLLPTQQAQELDPFLTDPLPPIIPYKILFALSQWTRTDQSLEKLKSKGLDPHAFSMISLLAGTITSPERKFGDYVPPREPEDIEADRIRERKAITVLLNALLSIAGVAFAAWWAADKTGWGNEWRVLFALFAAIVVAFAEAVLYMIWQSRQSNAPKAIRRRFAQHKKVDSVPESDSTELPQPMSEPLNEKATLRQRRR</sequence>
<feature type="transmembrane region" description="Helical" evidence="2">
    <location>
        <begin position="151"/>
        <end position="171"/>
    </location>
</feature>
<keyword evidence="4" id="KW-1185">Reference proteome</keyword>
<dbReference type="Proteomes" id="UP000283269">
    <property type="component" value="Unassembled WGS sequence"/>
</dbReference>
<evidence type="ECO:0000313" key="4">
    <source>
        <dbReference type="Proteomes" id="UP000283269"/>
    </source>
</evidence>
<dbReference type="InterPro" id="IPR021013">
    <property type="entry name" value="ATPase_Vma12"/>
</dbReference>
<accession>A0A409XIZ1</accession>
<feature type="transmembrane region" description="Helical" evidence="2">
    <location>
        <begin position="120"/>
        <end position="139"/>
    </location>
</feature>
<protein>
    <submittedName>
        <fullName evidence="3">Uncharacterized protein</fullName>
    </submittedName>
</protein>
<comment type="caution">
    <text evidence="3">The sequence shown here is derived from an EMBL/GenBank/DDBJ whole genome shotgun (WGS) entry which is preliminary data.</text>
</comment>
<dbReference type="GO" id="GO:0070072">
    <property type="term" value="P:vacuolar proton-transporting V-type ATPase complex assembly"/>
    <property type="evidence" value="ECO:0007669"/>
    <property type="project" value="InterPro"/>
</dbReference>
<evidence type="ECO:0000313" key="3">
    <source>
        <dbReference type="EMBL" id="PPQ90743.1"/>
    </source>
</evidence>
<evidence type="ECO:0000256" key="1">
    <source>
        <dbReference type="SAM" id="MobiDB-lite"/>
    </source>
</evidence>
<dbReference type="Pfam" id="PF11712">
    <property type="entry name" value="Vma12"/>
    <property type="match status" value="1"/>
</dbReference>
<proteinExistence type="predicted"/>
<dbReference type="AlphaFoldDB" id="A0A409XIZ1"/>
<keyword evidence="2" id="KW-0472">Membrane</keyword>
<gene>
    <name evidence="3" type="ORF">CVT25_010132</name>
</gene>
<name>A0A409XIZ1_PSICY</name>
<keyword evidence="2" id="KW-1133">Transmembrane helix</keyword>
<organism evidence="3 4">
    <name type="scientific">Psilocybe cyanescens</name>
    <dbReference type="NCBI Taxonomy" id="93625"/>
    <lineage>
        <taxon>Eukaryota</taxon>
        <taxon>Fungi</taxon>
        <taxon>Dikarya</taxon>
        <taxon>Basidiomycota</taxon>
        <taxon>Agaricomycotina</taxon>
        <taxon>Agaricomycetes</taxon>
        <taxon>Agaricomycetidae</taxon>
        <taxon>Agaricales</taxon>
        <taxon>Agaricineae</taxon>
        <taxon>Strophariaceae</taxon>
        <taxon>Psilocybe</taxon>
    </lineage>
</organism>
<feature type="region of interest" description="Disordered" evidence="1">
    <location>
        <begin position="189"/>
        <end position="222"/>
    </location>
</feature>
<dbReference type="InParanoid" id="A0A409XIZ1"/>
<reference evidence="3 4" key="1">
    <citation type="journal article" date="2018" name="Evol. Lett.">
        <title>Horizontal gene cluster transfer increased hallucinogenic mushroom diversity.</title>
        <authorList>
            <person name="Reynolds H.T."/>
            <person name="Vijayakumar V."/>
            <person name="Gluck-Thaler E."/>
            <person name="Korotkin H.B."/>
            <person name="Matheny P.B."/>
            <person name="Slot J.C."/>
        </authorList>
    </citation>
    <scope>NUCLEOTIDE SEQUENCE [LARGE SCALE GENOMIC DNA]</scope>
    <source>
        <strain evidence="3 4">2631</strain>
    </source>
</reference>
<keyword evidence="2" id="KW-0812">Transmembrane</keyword>
<dbReference type="EMBL" id="NHYD01001548">
    <property type="protein sequence ID" value="PPQ90743.1"/>
    <property type="molecule type" value="Genomic_DNA"/>
</dbReference>
<evidence type="ECO:0000256" key="2">
    <source>
        <dbReference type="SAM" id="Phobius"/>
    </source>
</evidence>